<dbReference type="Gene3D" id="2.60.98.20">
    <property type="entry name" value="Flagellar hook protein FlgE"/>
    <property type="match status" value="1"/>
</dbReference>
<keyword evidence="10" id="KW-0969">Cilium</keyword>
<evidence type="ECO:0000259" key="6">
    <source>
        <dbReference type="Pfam" id="PF00460"/>
    </source>
</evidence>
<protein>
    <recommendedName>
        <fullName evidence="3 5">Flagellar hook protein FlgE</fullName>
    </recommendedName>
</protein>
<dbReference type="Proteomes" id="UP001199659">
    <property type="component" value="Chromosome"/>
</dbReference>
<evidence type="ECO:0000259" key="7">
    <source>
        <dbReference type="Pfam" id="PF06429"/>
    </source>
</evidence>
<feature type="domain" description="Flagellar hook protein FlgE D2" evidence="8">
    <location>
        <begin position="155"/>
        <end position="277"/>
    </location>
</feature>
<evidence type="ECO:0000313" key="10">
    <source>
        <dbReference type="EMBL" id="UGS41827.1"/>
    </source>
</evidence>
<dbReference type="PANTHER" id="PTHR30435:SF1">
    <property type="entry name" value="FLAGELLAR HOOK PROTEIN FLGE"/>
    <property type="match status" value="1"/>
</dbReference>
<dbReference type="NCBIfam" id="TIGR03506">
    <property type="entry name" value="FlgEFG_subfam"/>
    <property type="match status" value="1"/>
</dbReference>
<dbReference type="InterPro" id="IPR020013">
    <property type="entry name" value="Flagellar_FlgE/F/G"/>
</dbReference>
<evidence type="ECO:0000256" key="2">
    <source>
        <dbReference type="ARBA" id="ARBA00009677"/>
    </source>
</evidence>
<dbReference type="InterPro" id="IPR011491">
    <property type="entry name" value="FlgE_D2"/>
</dbReference>
<dbReference type="Pfam" id="PF00460">
    <property type="entry name" value="Flg_bb_rod"/>
    <property type="match status" value="1"/>
</dbReference>
<gene>
    <name evidence="10" type="primary">flgE_2</name>
    <name evidence="10" type="ORF">G163CM_25440</name>
</gene>
<comment type="function">
    <text evidence="5">A flexible structure which links the flagellar filament to the drive apparatus in the basal body.</text>
</comment>
<evidence type="ECO:0000259" key="8">
    <source>
        <dbReference type="Pfam" id="PF07559"/>
    </source>
</evidence>
<feature type="domain" description="Flagellar hook protein FlgE/F/G-like D1" evidence="9">
    <location>
        <begin position="76"/>
        <end position="134"/>
    </location>
</feature>
<dbReference type="NCBIfam" id="NF004238">
    <property type="entry name" value="PRK05682.1-1"/>
    <property type="match status" value="1"/>
</dbReference>
<comment type="subcellular location">
    <subcellularLocation>
        <location evidence="1 5">Bacterial flagellum basal body</location>
    </subcellularLocation>
</comment>
<dbReference type="InterPro" id="IPR037925">
    <property type="entry name" value="FlgE/F/G-like"/>
</dbReference>
<dbReference type="Pfam" id="PF22692">
    <property type="entry name" value="LlgE_F_G_D1"/>
    <property type="match status" value="1"/>
</dbReference>
<keyword evidence="4 5" id="KW-0975">Bacterial flagellum</keyword>
<reference evidence="10 11" key="1">
    <citation type="journal article" date="2022" name="Int. J. Syst. Evol. Microbiol.">
        <title>Pseudocitrobacter corydidari sp. nov., isolated from the Asian emerald cockroach Corydidarum magnifica.</title>
        <authorList>
            <person name="Guzman J."/>
            <person name="Poehlein A."/>
            <person name="Glaeser S.P."/>
            <person name="Schwengers O."/>
            <person name="Blom J."/>
            <person name="Hollensteiner J."/>
            <person name="Kampfer P."/>
            <person name="Vilcinskas A."/>
        </authorList>
    </citation>
    <scope>NUCLEOTIDE SEQUENCE [LARGE SCALE GENOMIC DNA]</scope>
    <source>
        <strain evidence="10">G163CM</strain>
    </source>
</reference>
<organism evidence="10 11">
    <name type="scientific">Pseudocitrobacter corydidari</name>
    <dbReference type="NCBI Taxonomy" id="2891570"/>
    <lineage>
        <taxon>Bacteria</taxon>
        <taxon>Pseudomonadati</taxon>
        <taxon>Pseudomonadota</taxon>
        <taxon>Gammaproteobacteria</taxon>
        <taxon>Enterobacterales</taxon>
        <taxon>Enterobacteriaceae</taxon>
        <taxon>Pseudocitrobacter</taxon>
    </lineage>
</organism>
<comment type="similarity">
    <text evidence="2 5">Belongs to the flagella basal body rod proteins family.</text>
</comment>
<dbReference type="RefSeq" id="WP_231825209.1">
    <property type="nucleotide sequence ID" value="NZ_CP087880.1"/>
</dbReference>
<dbReference type="InterPro" id="IPR053967">
    <property type="entry name" value="LlgE_F_G-like_D1"/>
</dbReference>
<keyword evidence="11" id="KW-1185">Reference proteome</keyword>
<feature type="domain" description="Flagellar basal-body/hook protein C-terminal" evidence="7">
    <location>
        <begin position="351"/>
        <end position="393"/>
    </location>
</feature>
<dbReference type="InterPro" id="IPR001444">
    <property type="entry name" value="Flag_bb_rod_N"/>
</dbReference>
<dbReference type="Pfam" id="PF07559">
    <property type="entry name" value="FlgE_D2"/>
    <property type="match status" value="1"/>
</dbReference>
<sequence length="396" mass="41382">MSFNIATTGLNAVTEQLNAISNNIANSGTVGFKSGRAEFSALYAESQPLGVGVSGVTQSITKGGSIASTGNALDLAINGNGFFVVRDSAGTTAYSRAGYFGTDSSGNLINNLGMYLQGYPVDANGQLQVGTVGNLTISSGSIPAKATDSLDFTANLDANADVPENDTFDPKDNTSYNNSYTTQIFDSLGREHTLNQYFVKKGDNTWEVHYYMDDSEIPNSTQEMTFSEQGVLTKPTNLTSLNIDIPGAAGLSIDLSYNGTTQYGSDFSVSKNQGSGYASGERTGQAIDSDGSVYATFSNGERMLQGQLVLADFANANGLQSQDGTTWTQTASSGAPLTGAPGTGLLGSITAGALEQSNVDLTSELVGLMTAQRNYQANTKVISTNDSMMNALFQAV</sequence>
<feature type="domain" description="Flagellar basal body rod protein N-terminal" evidence="6">
    <location>
        <begin position="3"/>
        <end position="33"/>
    </location>
</feature>
<name>A0ABY3S784_9ENTR</name>
<dbReference type="EMBL" id="CP087880">
    <property type="protein sequence ID" value="UGS41827.1"/>
    <property type="molecule type" value="Genomic_DNA"/>
</dbReference>
<dbReference type="InterPro" id="IPR010930">
    <property type="entry name" value="Flg_bb/hook_C_dom"/>
</dbReference>
<dbReference type="InterPro" id="IPR037058">
    <property type="entry name" value="Falgellar_hook_FlgE_sf"/>
</dbReference>
<evidence type="ECO:0000313" key="11">
    <source>
        <dbReference type="Proteomes" id="UP001199659"/>
    </source>
</evidence>
<dbReference type="Pfam" id="PF06429">
    <property type="entry name" value="Flg_bbr_C"/>
    <property type="match status" value="1"/>
</dbReference>
<keyword evidence="10" id="KW-0966">Cell projection</keyword>
<dbReference type="SUPFAM" id="SSF117143">
    <property type="entry name" value="Flagellar hook protein flgE"/>
    <property type="match status" value="1"/>
</dbReference>
<evidence type="ECO:0000256" key="1">
    <source>
        <dbReference type="ARBA" id="ARBA00004117"/>
    </source>
</evidence>
<evidence type="ECO:0000259" key="9">
    <source>
        <dbReference type="Pfam" id="PF22692"/>
    </source>
</evidence>
<evidence type="ECO:0000256" key="4">
    <source>
        <dbReference type="ARBA" id="ARBA00023143"/>
    </source>
</evidence>
<accession>A0ABY3S784</accession>
<keyword evidence="10" id="KW-0282">Flagellum</keyword>
<dbReference type="NCBIfam" id="NF005286">
    <property type="entry name" value="PRK06803.1"/>
    <property type="match status" value="1"/>
</dbReference>
<evidence type="ECO:0000256" key="5">
    <source>
        <dbReference type="RuleBase" id="RU362116"/>
    </source>
</evidence>
<evidence type="ECO:0000256" key="3">
    <source>
        <dbReference type="ARBA" id="ARBA00019015"/>
    </source>
</evidence>
<dbReference type="PANTHER" id="PTHR30435">
    <property type="entry name" value="FLAGELLAR PROTEIN"/>
    <property type="match status" value="1"/>
</dbReference>
<proteinExistence type="inferred from homology"/>